<keyword evidence="5 12" id="KW-1133">Transmembrane helix</keyword>
<keyword evidence="10" id="KW-1071">Ligand-gated ion channel</keyword>
<dbReference type="PANTHER" id="PTHR42643:SF24">
    <property type="entry name" value="IONOTROPIC RECEPTOR 60A"/>
    <property type="match status" value="1"/>
</dbReference>
<evidence type="ECO:0000313" key="15">
    <source>
        <dbReference type="Proteomes" id="UP001292094"/>
    </source>
</evidence>
<keyword evidence="15" id="KW-1185">Reference proteome</keyword>
<name>A0AAE1Q5E8_9EUCA</name>
<dbReference type="SMART" id="SM00918">
    <property type="entry name" value="Lig_chan-Glu_bd"/>
    <property type="match status" value="1"/>
</dbReference>
<evidence type="ECO:0000256" key="3">
    <source>
        <dbReference type="ARBA" id="ARBA00022475"/>
    </source>
</evidence>
<keyword evidence="2" id="KW-0813">Transport</keyword>
<dbReference type="PANTHER" id="PTHR42643">
    <property type="entry name" value="IONOTROPIC RECEPTOR 20A-RELATED"/>
    <property type="match status" value="1"/>
</dbReference>
<keyword evidence="8" id="KW-0675">Receptor</keyword>
<keyword evidence="3" id="KW-1003">Cell membrane</keyword>
<dbReference type="InterPro" id="IPR019594">
    <property type="entry name" value="Glu/Gly-bd"/>
</dbReference>
<dbReference type="SUPFAM" id="SSF53850">
    <property type="entry name" value="Periplasmic binding protein-like II"/>
    <property type="match status" value="1"/>
</dbReference>
<dbReference type="Gene3D" id="1.10.287.70">
    <property type="match status" value="1"/>
</dbReference>
<dbReference type="GO" id="GO:0005886">
    <property type="term" value="C:plasma membrane"/>
    <property type="evidence" value="ECO:0007669"/>
    <property type="project" value="UniProtKB-SubCell"/>
</dbReference>
<dbReference type="Gene3D" id="3.40.190.10">
    <property type="entry name" value="Periplasmic binding protein-like II"/>
    <property type="match status" value="1"/>
</dbReference>
<dbReference type="Pfam" id="PF10613">
    <property type="entry name" value="Lig_chan-Glu_bd"/>
    <property type="match status" value="1"/>
</dbReference>
<dbReference type="InterPro" id="IPR052192">
    <property type="entry name" value="Insect_Ionotropic_Sensory_Rcpt"/>
</dbReference>
<dbReference type="AlphaFoldDB" id="A0AAE1Q5E8"/>
<keyword evidence="6" id="KW-0406">Ion transport</keyword>
<feature type="transmembrane region" description="Helical" evidence="12">
    <location>
        <begin position="528"/>
        <end position="548"/>
    </location>
</feature>
<evidence type="ECO:0000256" key="10">
    <source>
        <dbReference type="ARBA" id="ARBA00023286"/>
    </source>
</evidence>
<evidence type="ECO:0000256" key="11">
    <source>
        <dbReference type="ARBA" id="ARBA00023303"/>
    </source>
</evidence>
<comment type="subcellular location">
    <subcellularLocation>
        <location evidence="1">Cell membrane</location>
        <topology evidence="1">Multi-pass membrane protein</topology>
    </subcellularLocation>
</comment>
<gene>
    <name evidence="14" type="ORF">Pmani_009230</name>
</gene>
<evidence type="ECO:0000256" key="2">
    <source>
        <dbReference type="ARBA" id="ARBA00022448"/>
    </source>
</evidence>
<feature type="transmembrane region" description="Helical" evidence="12">
    <location>
        <begin position="330"/>
        <end position="349"/>
    </location>
</feature>
<protein>
    <recommendedName>
        <fullName evidence="13">Ionotropic glutamate receptor L-glutamate and glycine-binding domain-containing protein</fullName>
    </recommendedName>
</protein>
<evidence type="ECO:0000256" key="1">
    <source>
        <dbReference type="ARBA" id="ARBA00004651"/>
    </source>
</evidence>
<evidence type="ECO:0000313" key="14">
    <source>
        <dbReference type="EMBL" id="KAK4319885.1"/>
    </source>
</evidence>
<evidence type="ECO:0000256" key="5">
    <source>
        <dbReference type="ARBA" id="ARBA00022989"/>
    </source>
</evidence>
<dbReference type="Proteomes" id="UP001292094">
    <property type="component" value="Unassembled WGS sequence"/>
</dbReference>
<organism evidence="14 15">
    <name type="scientific">Petrolisthes manimaculis</name>
    <dbReference type="NCBI Taxonomy" id="1843537"/>
    <lineage>
        <taxon>Eukaryota</taxon>
        <taxon>Metazoa</taxon>
        <taxon>Ecdysozoa</taxon>
        <taxon>Arthropoda</taxon>
        <taxon>Crustacea</taxon>
        <taxon>Multicrustacea</taxon>
        <taxon>Malacostraca</taxon>
        <taxon>Eumalacostraca</taxon>
        <taxon>Eucarida</taxon>
        <taxon>Decapoda</taxon>
        <taxon>Pleocyemata</taxon>
        <taxon>Anomura</taxon>
        <taxon>Galatheoidea</taxon>
        <taxon>Porcellanidae</taxon>
        <taxon>Petrolisthes</taxon>
    </lineage>
</organism>
<evidence type="ECO:0000256" key="4">
    <source>
        <dbReference type="ARBA" id="ARBA00022692"/>
    </source>
</evidence>
<evidence type="ECO:0000256" key="7">
    <source>
        <dbReference type="ARBA" id="ARBA00023136"/>
    </source>
</evidence>
<keyword evidence="11" id="KW-0407">Ion channel</keyword>
<keyword evidence="4 12" id="KW-0812">Transmembrane</keyword>
<dbReference type="EMBL" id="JAWZYT010000713">
    <property type="protein sequence ID" value="KAK4319885.1"/>
    <property type="molecule type" value="Genomic_DNA"/>
</dbReference>
<comment type="caution">
    <text evidence="14">The sequence shown here is derived from an EMBL/GenBank/DDBJ whole genome shotgun (WGS) entry which is preliminary data.</text>
</comment>
<evidence type="ECO:0000256" key="9">
    <source>
        <dbReference type="ARBA" id="ARBA00023180"/>
    </source>
</evidence>
<accession>A0AAE1Q5E8</accession>
<keyword evidence="9" id="KW-0325">Glycoprotein</keyword>
<evidence type="ECO:0000259" key="13">
    <source>
        <dbReference type="SMART" id="SM00918"/>
    </source>
</evidence>
<reference evidence="14" key="1">
    <citation type="submission" date="2023-11" db="EMBL/GenBank/DDBJ databases">
        <title>Genome assemblies of two species of porcelain crab, Petrolisthes cinctipes and Petrolisthes manimaculis (Anomura: Porcellanidae).</title>
        <authorList>
            <person name="Angst P."/>
        </authorList>
    </citation>
    <scope>NUCLEOTIDE SEQUENCE</scope>
    <source>
        <strain evidence="14">PB745_02</strain>
        <tissue evidence="14">Gill</tissue>
    </source>
</reference>
<evidence type="ECO:0000256" key="12">
    <source>
        <dbReference type="SAM" id="Phobius"/>
    </source>
</evidence>
<evidence type="ECO:0000256" key="6">
    <source>
        <dbReference type="ARBA" id="ARBA00023065"/>
    </source>
</evidence>
<evidence type="ECO:0000256" key="8">
    <source>
        <dbReference type="ARBA" id="ARBA00023170"/>
    </source>
</evidence>
<proteinExistence type="predicted"/>
<feature type="transmembrane region" description="Helical" evidence="12">
    <location>
        <begin position="381"/>
        <end position="403"/>
    </location>
</feature>
<sequence length="553" mass="61563">MSFDGGISQYFMPHLYNTEKKSRGQRAAPSGLAGSAAKWSKSTTAMNQKTRFIVEILEQLVRSPVRNRSLQFHLDPSLPAATKDALMMWSNAYNPSLVAPLHVVIVISYSSFSITFSHLVAYTFSHLLLVNLEFDRNATTLLMQPILSGVRSLALLTPVSAKPGPLATYTLLPFCSPGLQYLGDWSQHTFPTWESLFPDRFPSTCRATFRLATWINDEPFLYHRQRDNKTVGVSVTLLHLLANKLNFSYTMTTRSVDGLWGTEENGEWNGLLGMIQHSQYDFTINSLFSSLKRAIAFDGSEPLGFDDVAVFLKKPSPLTKWMNLVRPFSLRIWALLAMAFILTSGCLVLQAKVGGRGWNADLGPLRAILGQSSPYLTEPRLFGGLWLLICFVLTAAYTSNLLLSSEKRLTVLDQGNIMMEMMKNDANPSIRRFRERLDFYVDDRQVVAAMAAGTHDYVASVTYTSLVLINKFKANETYTSLFSYLSLDLNDKNELGALGYTADEGVDGGTKGVGRSGSPLTTNHLQGLLSLLGLAWALSTLIFLLEIIHKKKF</sequence>
<dbReference type="GO" id="GO:0015276">
    <property type="term" value="F:ligand-gated monoatomic ion channel activity"/>
    <property type="evidence" value="ECO:0007669"/>
    <property type="project" value="InterPro"/>
</dbReference>
<keyword evidence="7 12" id="KW-0472">Membrane</keyword>
<feature type="domain" description="Ionotropic glutamate receptor L-glutamate and glycine-binding" evidence="13">
    <location>
        <begin position="219"/>
        <end position="277"/>
    </location>
</feature>